<accession>A0ABU3DSJ2</accession>
<gene>
    <name evidence="1" type="ORF">RM541_09865</name>
</gene>
<evidence type="ECO:0008006" key="3">
    <source>
        <dbReference type="Google" id="ProtNLM"/>
    </source>
</evidence>
<dbReference type="PROSITE" id="PS51257">
    <property type="entry name" value="PROKAR_LIPOPROTEIN"/>
    <property type="match status" value="1"/>
</dbReference>
<evidence type="ECO:0000313" key="1">
    <source>
        <dbReference type="EMBL" id="MDT0686676.1"/>
    </source>
</evidence>
<dbReference type="RefSeq" id="WP_311500000.1">
    <property type="nucleotide sequence ID" value="NZ_JAVRHN010000006.1"/>
</dbReference>
<evidence type="ECO:0000313" key="2">
    <source>
        <dbReference type="Proteomes" id="UP001253848"/>
    </source>
</evidence>
<sequence>MRNFKLIFTLLGAIALLLTSCSKEESESAIEGNTDKATLSFGATLNDLLNNRSQTKNHFADVPECSDAAPASVMVVLSMDGEEMDAVTLNVLSDDLNDDGVMDYFTDYSADLELTPGTYQLEEFIVYDEAGNMIWIAPIDEDDSGVYNGYVTDALPITINLGAGVKKYVDVEVLCYDDREVNQYGYLFFDIIPRELYELCFFTNYCTENGRHYTANYSVDLWYVIEGADDELLIEDSMPVTDINQYGDYYAEPVCMTIPAPMLGEDGENGYLYYEVTLLDWEGNYSDIEDGSITKSGYLSWNEIEGLLDADENDSTVDYWHVFLGCGQDDGQTGGGNGGGEDCENTDPNADCDDDGVENRCDENAVGYGEFDCDNDGIDNMDENDGCVNDSDPNCGEEVTEEPEPCLPTADTGCITSTFEGTVSNDFPIDWIYNDTAIGTLRFTVEEDGDLVVGATFFVQEGYGMDDIEILVNGEVIQCADTDLANTFFQITVEGDFSYTDLEVEVRANLCIILE</sequence>
<reference evidence="1 2" key="1">
    <citation type="submission" date="2023-09" db="EMBL/GenBank/DDBJ databases">
        <authorList>
            <person name="Rey-Velasco X."/>
        </authorList>
    </citation>
    <scope>NUCLEOTIDE SEQUENCE [LARGE SCALE GENOMIC DNA]</scope>
    <source>
        <strain evidence="1 2">F225</strain>
    </source>
</reference>
<organism evidence="1 2">
    <name type="scientific">Autumnicola psychrophila</name>
    <dbReference type="NCBI Taxonomy" id="3075592"/>
    <lineage>
        <taxon>Bacteria</taxon>
        <taxon>Pseudomonadati</taxon>
        <taxon>Bacteroidota</taxon>
        <taxon>Flavobacteriia</taxon>
        <taxon>Flavobacteriales</taxon>
        <taxon>Flavobacteriaceae</taxon>
        <taxon>Autumnicola</taxon>
    </lineage>
</organism>
<keyword evidence="2" id="KW-1185">Reference proteome</keyword>
<dbReference type="EMBL" id="JAVRHN010000006">
    <property type="protein sequence ID" value="MDT0686676.1"/>
    <property type="molecule type" value="Genomic_DNA"/>
</dbReference>
<proteinExistence type="predicted"/>
<name>A0ABU3DSJ2_9FLAO</name>
<protein>
    <recommendedName>
        <fullName evidence="3">Lipoprotein</fullName>
    </recommendedName>
</protein>
<comment type="caution">
    <text evidence="1">The sequence shown here is derived from an EMBL/GenBank/DDBJ whole genome shotgun (WGS) entry which is preliminary data.</text>
</comment>
<dbReference type="Proteomes" id="UP001253848">
    <property type="component" value="Unassembled WGS sequence"/>
</dbReference>